<sequence>MNGADARLSTKAKVPKDLSKVSPGQTPIPDLAHFVLGLESCSHQDPDFIAFCVLNMIMGGGGSFSAGGPGKGMYTRLYTNVLNRYHWMYNATAYNHAYGDSGIFCIHASADPSQ</sequence>
<evidence type="ECO:0000313" key="1">
    <source>
        <dbReference type="EMBL" id="KAG0436751.1"/>
    </source>
</evidence>
<dbReference type="Proteomes" id="UP000805193">
    <property type="component" value="Unassembled WGS sequence"/>
</dbReference>
<dbReference type="EMBL" id="JABSTQ010006746">
    <property type="protein sequence ID" value="KAG0436751.1"/>
    <property type="molecule type" value="Genomic_DNA"/>
</dbReference>
<gene>
    <name evidence="1" type="ORF">HPB47_017775</name>
</gene>
<protein>
    <submittedName>
        <fullName evidence="1">Uncharacterized protein</fullName>
    </submittedName>
</protein>
<feature type="non-terminal residue" evidence="1">
    <location>
        <position position="114"/>
    </location>
</feature>
<keyword evidence="2" id="KW-1185">Reference proteome</keyword>
<comment type="caution">
    <text evidence="1">The sequence shown here is derived from an EMBL/GenBank/DDBJ whole genome shotgun (WGS) entry which is preliminary data.</text>
</comment>
<organism evidence="1 2">
    <name type="scientific">Ixodes persulcatus</name>
    <name type="common">Taiga tick</name>
    <dbReference type="NCBI Taxonomy" id="34615"/>
    <lineage>
        <taxon>Eukaryota</taxon>
        <taxon>Metazoa</taxon>
        <taxon>Ecdysozoa</taxon>
        <taxon>Arthropoda</taxon>
        <taxon>Chelicerata</taxon>
        <taxon>Arachnida</taxon>
        <taxon>Acari</taxon>
        <taxon>Parasitiformes</taxon>
        <taxon>Ixodida</taxon>
        <taxon>Ixodoidea</taxon>
        <taxon>Ixodidae</taxon>
        <taxon>Ixodinae</taxon>
        <taxon>Ixodes</taxon>
    </lineage>
</organism>
<evidence type="ECO:0000313" key="2">
    <source>
        <dbReference type="Proteomes" id="UP000805193"/>
    </source>
</evidence>
<accession>A0AC60QNF8</accession>
<proteinExistence type="predicted"/>
<name>A0AC60QNF8_IXOPE</name>
<reference evidence="1 2" key="1">
    <citation type="journal article" date="2020" name="Cell">
        <title>Large-Scale Comparative Analyses of Tick Genomes Elucidate Their Genetic Diversity and Vector Capacities.</title>
        <authorList>
            <consortium name="Tick Genome and Microbiome Consortium (TIGMIC)"/>
            <person name="Jia N."/>
            <person name="Wang J."/>
            <person name="Shi W."/>
            <person name="Du L."/>
            <person name="Sun Y."/>
            <person name="Zhan W."/>
            <person name="Jiang J.F."/>
            <person name="Wang Q."/>
            <person name="Zhang B."/>
            <person name="Ji P."/>
            <person name="Bell-Sakyi L."/>
            <person name="Cui X.M."/>
            <person name="Yuan T.T."/>
            <person name="Jiang B.G."/>
            <person name="Yang W.F."/>
            <person name="Lam T.T."/>
            <person name="Chang Q.C."/>
            <person name="Ding S.J."/>
            <person name="Wang X.J."/>
            <person name="Zhu J.G."/>
            <person name="Ruan X.D."/>
            <person name="Zhao L."/>
            <person name="Wei J.T."/>
            <person name="Ye R.Z."/>
            <person name="Que T.C."/>
            <person name="Du C.H."/>
            <person name="Zhou Y.H."/>
            <person name="Cheng J.X."/>
            <person name="Dai P.F."/>
            <person name="Guo W.B."/>
            <person name="Han X.H."/>
            <person name="Huang E.J."/>
            <person name="Li L.F."/>
            <person name="Wei W."/>
            <person name="Gao Y.C."/>
            <person name="Liu J.Z."/>
            <person name="Shao H.Z."/>
            <person name="Wang X."/>
            <person name="Wang C.C."/>
            <person name="Yang T.C."/>
            <person name="Huo Q.B."/>
            <person name="Li W."/>
            <person name="Chen H.Y."/>
            <person name="Chen S.E."/>
            <person name="Zhou L.G."/>
            <person name="Ni X.B."/>
            <person name="Tian J.H."/>
            <person name="Sheng Y."/>
            <person name="Liu T."/>
            <person name="Pan Y.S."/>
            <person name="Xia L.Y."/>
            <person name="Li J."/>
            <person name="Zhao F."/>
            <person name="Cao W.C."/>
        </authorList>
    </citation>
    <scope>NUCLEOTIDE SEQUENCE [LARGE SCALE GENOMIC DNA]</scope>
    <source>
        <strain evidence="1">Iper-2018</strain>
    </source>
</reference>